<dbReference type="PANTHER" id="PTHR43065:SF42">
    <property type="entry name" value="TWO-COMPONENT SENSOR PPRA"/>
    <property type="match status" value="1"/>
</dbReference>
<accession>A0ABQ3FZC1</accession>
<evidence type="ECO:0000256" key="4">
    <source>
        <dbReference type="PROSITE-ProRule" id="PRU00169"/>
    </source>
</evidence>
<dbReference type="PROSITE" id="PS50110">
    <property type="entry name" value="RESPONSE_REGULATORY"/>
    <property type="match status" value="1"/>
</dbReference>
<gene>
    <name evidence="8" type="ORF">GCM10007320_19020</name>
</gene>
<organism evidence="8 9">
    <name type="scientific">Pseudorhodoferax aquiterrae</name>
    <dbReference type="NCBI Taxonomy" id="747304"/>
    <lineage>
        <taxon>Bacteria</taxon>
        <taxon>Pseudomonadati</taxon>
        <taxon>Pseudomonadota</taxon>
        <taxon>Betaproteobacteria</taxon>
        <taxon>Burkholderiales</taxon>
        <taxon>Comamonadaceae</taxon>
    </lineage>
</organism>
<dbReference type="InterPro" id="IPR001789">
    <property type="entry name" value="Sig_transdc_resp-reg_receiver"/>
</dbReference>
<dbReference type="InterPro" id="IPR000014">
    <property type="entry name" value="PAS"/>
</dbReference>
<dbReference type="InterPro" id="IPR000700">
    <property type="entry name" value="PAS-assoc_C"/>
</dbReference>
<dbReference type="InterPro" id="IPR036890">
    <property type="entry name" value="HATPase_C_sf"/>
</dbReference>
<dbReference type="CDD" id="cd00082">
    <property type="entry name" value="HisKA"/>
    <property type="match status" value="1"/>
</dbReference>
<dbReference type="InterPro" id="IPR013656">
    <property type="entry name" value="PAS_4"/>
</dbReference>
<dbReference type="InterPro" id="IPR036097">
    <property type="entry name" value="HisK_dim/P_sf"/>
</dbReference>
<dbReference type="SMART" id="SM00448">
    <property type="entry name" value="REC"/>
    <property type="match status" value="1"/>
</dbReference>
<dbReference type="PRINTS" id="PR00344">
    <property type="entry name" value="BCTRLSENSOR"/>
</dbReference>
<evidence type="ECO:0000259" key="5">
    <source>
        <dbReference type="PROSITE" id="PS50109"/>
    </source>
</evidence>
<dbReference type="PROSITE" id="PS50109">
    <property type="entry name" value="HIS_KIN"/>
    <property type="match status" value="1"/>
</dbReference>
<comment type="caution">
    <text evidence="4">Lacks conserved residue(s) required for the propagation of feature annotation.</text>
</comment>
<proteinExistence type="predicted"/>
<dbReference type="SUPFAM" id="SSF52172">
    <property type="entry name" value="CheY-like"/>
    <property type="match status" value="1"/>
</dbReference>
<evidence type="ECO:0000313" key="8">
    <source>
        <dbReference type="EMBL" id="GHC78538.1"/>
    </source>
</evidence>
<dbReference type="InterPro" id="IPR004358">
    <property type="entry name" value="Sig_transdc_His_kin-like_C"/>
</dbReference>
<dbReference type="Pfam" id="PF08448">
    <property type="entry name" value="PAS_4"/>
    <property type="match status" value="2"/>
</dbReference>
<dbReference type="SUPFAM" id="SSF47384">
    <property type="entry name" value="Homodimeric domain of signal transducing histidine kinase"/>
    <property type="match status" value="1"/>
</dbReference>
<sequence>MTLPGPSAFQSGGGDMGAKVRAFDWSRTPLGPIAGWSVALRVTVDQLLASKFPACLFCGPDLIAIYNDGYQTILATKSQALGEPMRETWKEVWPQLQPIAERALAGESTFIEDYGIHIERHGRMEDAWFTFNYGPVFDEHGTVIAMLDTVVETTAKVQAERRSHEERAQQQRLLQQMPGFVGVMAGPDHVFEYVNDAYMQIAGPRELLGRPVRAVFPELQGQGLVEMLDRVYATGEPIRARALPVRLSHAPGERFVDLLYEPIRDAAGQVRGIFAGGYDVTERVQAETELRQLNATLEQRVAERTLARERAWQALAETQDALRQAQKMEAVGQLTGGIAHDFNNLLAGIGGALQLMRMRLDQRQTEGLHAYLDMGERSVRRAASLTQRLLAFSRRQTLDPRPTDVNRLVQGMAEMVARTVGPAVQLTVVPAPAPWPTRVDASQLENALLNLCINARDAMPEGGRLELATANRTLDEHEAAAQELPAGDYVCLRVTDTGTGMSQDIVQRVFDPFFTTKPLGQGTGLGLSMVYGFVRQSGGQIQVASEPGRGTTMTLLLPRHLGDAEQDEAGQASDPPDRGSGETLLLIEDEDIVRALLTEVLEDAGYTVLSAADGPAGLLRLQAAGPIDLLVTEVGLPGGMNGRQVADAGRLLRPDLQVLFITGYAEAATVGNGFMEAGMEVMTKPFDLATLVTRVRAMLDRRPG</sequence>
<evidence type="ECO:0000259" key="7">
    <source>
        <dbReference type="PROSITE" id="PS50113"/>
    </source>
</evidence>
<keyword evidence="8" id="KW-0808">Transferase</keyword>
<dbReference type="InterPro" id="IPR003594">
    <property type="entry name" value="HATPase_dom"/>
</dbReference>
<dbReference type="GO" id="GO:0016301">
    <property type="term" value="F:kinase activity"/>
    <property type="evidence" value="ECO:0007669"/>
    <property type="project" value="UniProtKB-KW"/>
</dbReference>
<dbReference type="CDD" id="cd00130">
    <property type="entry name" value="PAS"/>
    <property type="match status" value="1"/>
</dbReference>
<dbReference type="Gene3D" id="3.40.50.2300">
    <property type="match status" value="1"/>
</dbReference>
<dbReference type="InterPro" id="IPR003661">
    <property type="entry name" value="HisK_dim/P_dom"/>
</dbReference>
<keyword evidence="8" id="KW-0418">Kinase</keyword>
<dbReference type="PROSITE" id="PS50113">
    <property type="entry name" value="PAC"/>
    <property type="match status" value="1"/>
</dbReference>
<feature type="domain" description="Histidine kinase" evidence="5">
    <location>
        <begin position="337"/>
        <end position="561"/>
    </location>
</feature>
<keyword evidence="3" id="KW-0597">Phosphoprotein</keyword>
<evidence type="ECO:0000313" key="9">
    <source>
        <dbReference type="Proteomes" id="UP000626210"/>
    </source>
</evidence>
<evidence type="ECO:0000256" key="2">
    <source>
        <dbReference type="ARBA" id="ARBA00012438"/>
    </source>
</evidence>
<dbReference type="Pfam" id="PF00512">
    <property type="entry name" value="HisKA"/>
    <property type="match status" value="1"/>
</dbReference>
<comment type="catalytic activity">
    <reaction evidence="1">
        <text>ATP + protein L-histidine = ADP + protein N-phospho-L-histidine.</text>
        <dbReference type="EC" id="2.7.13.3"/>
    </reaction>
</comment>
<name>A0ABQ3FZC1_9BURK</name>
<dbReference type="EMBL" id="BMYK01000004">
    <property type="protein sequence ID" value="GHC78538.1"/>
    <property type="molecule type" value="Genomic_DNA"/>
</dbReference>
<feature type="domain" description="PAC" evidence="7">
    <location>
        <begin position="241"/>
        <end position="292"/>
    </location>
</feature>
<dbReference type="Pfam" id="PF02518">
    <property type="entry name" value="HATPase_c"/>
    <property type="match status" value="1"/>
</dbReference>
<dbReference type="Gene3D" id="1.10.287.130">
    <property type="match status" value="1"/>
</dbReference>
<evidence type="ECO:0000256" key="3">
    <source>
        <dbReference type="ARBA" id="ARBA00022553"/>
    </source>
</evidence>
<dbReference type="Pfam" id="PF00072">
    <property type="entry name" value="Response_reg"/>
    <property type="match status" value="1"/>
</dbReference>
<dbReference type="SMART" id="SM00387">
    <property type="entry name" value="HATPase_c"/>
    <property type="match status" value="1"/>
</dbReference>
<comment type="caution">
    <text evidence="8">The sequence shown here is derived from an EMBL/GenBank/DDBJ whole genome shotgun (WGS) entry which is preliminary data.</text>
</comment>
<dbReference type="Gene3D" id="3.30.450.20">
    <property type="entry name" value="PAS domain"/>
    <property type="match status" value="2"/>
</dbReference>
<evidence type="ECO:0000259" key="6">
    <source>
        <dbReference type="PROSITE" id="PS50110"/>
    </source>
</evidence>
<protein>
    <recommendedName>
        <fullName evidence="2">histidine kinase</fullName>
        <ecNumber evidence="2">2.7.13.3</ecNumber>
    </recommendedName>
</protein>
<dbReference type="InterPro" id="IPR011006">
    <property type="entry name" value="CheY-like_superfamily"/>
</dbReference>
<evidence type="ECO:0000256" key="1">
    <source>
        <dbReference type="ARBA" id="ARBA00000085"/>
    </source>
</evidence>
<keyword evidence="9" id="KW-1185">Reference proteome</keyword>
<dbReference type="InterPro" id="IPR035965">
    <property type="entry name" value="PAS-like_dom_sf"/>
</dbReference>
<dbReference type="InterPro" id="IPR005467">
    <property type="entry name" value="His_kinase_dom"/>
</dbReference>
<dbReference type="PANTHER" id="PTHR43065">
    <property type="entry name" value="SENSOR HISTIDINE KINASE"/>
    <property type="match status" value="1"/>
</dbReference>
<dbReference type="RefSeq" id="WP_189686695.1">
    <property type="nucleotide sequence ID" value="NZ_BMYK01000004.1"/>
</dbReference>
<dbReference type="EC" id="2.7.13.3" evidence="2"/>
<reference evidence="9" key="1">
    <citation type="journal article" date="2019" name="Int. J. Syst. Evol. Microbiol.">
        <title>The Global Catalogue of Microorganisms (GCM) 10K type strain sequencing project: providing services to taxonomists for standard genome sequencing and annotation.</title>
        <authorList>
            <consortium name="The Broad Institute Genomics Platform"/>
            <consortium name="The Broad Institute Genome Sequencing Center for Infectious Disease"/>
            <person name="Wu L."/>
            <person name="Ma J."/>
        </authorList>
    </citation>
    <scope>NUCLEOTIDE SEQUENCE [LARGE SCALE GENOMIC DNA]</scope>
    <source>
        <strain evidence="9">KCTC 23314</strain>
    </source>
</reference>
<dbReference type="Proteomes" id="UP000626210">
    <property type="component" value="Unassembled WGS sequence"/>
</dbReference>
<dbReference type="NCBIfam" id="TIGR00229">
    <property type="entry name" value="sensory_box"/>
    <property type="match status" value="1"/>
</dbReference>
<dbReference type="Gene3D" id="3.30.565.10">
    <property type="entry name" value="Histidine kinase-like ATPase, C-terminal domain"/>
    <property type="match status" value="1"/>
</dbReference>
<dbReference type="SUPFAM" id="SSF55874">
    <property type="entry name" value="ATPase domain of HSP90 chaperone/DNA topoisomerase II/histidine kinase"/>
    <property type="match status" value="1"/>
</dbReference>
<dbReference type="SMART" id="SM00388">
    <property type="entry name" value="HisKA"/>
    <property type="match status" value="1"/>
</dbReference>
<feature type="domain" description="Response regulatory" evidence="6">
    <location>
        <begin position="583"/>
        <end position="699"/>
    </location>
</feature>
<dbReference type="SUPFAM" id="SSF55785">
    <property type="entry name" value="PYP-like sensor domain (PAS domain)"/>
    <property type="match status" value="1"/>
</dbReference>